<protein>
    <recommendedName>
        <fullName evidence="9">MADS-box domain-containing protein</fullName>
    </recommendedName>
</protein>
<comment type="caution">
    <text evidence="10">The sequence shown here is derived from an EMBL/GenBank/DDBJ whole genome shotgun (WGS) entry which is preliminary data.</text>
</comment>
<keyword evidence="2" id="KW-0805">Transcription regulation</keyword>
<dbReference type="FunFam" id="3.40.1810.10:FF:000001">
    <property type="entry name" value="Myocyte-specific enhancer factor 2A homolog"/>
    <property type="match status" value="1"/>
</dbReference>
<dbReference type="GO" id="GO:0030154">
    <property type="term" value="P:cell differentiation"/>
    <property type="evidence" value="ECO:0007669"/>
    <property type="project" value="TreeGrafter"/>
</dbReference>
<feature type="region of interest" description="Disordered" evidence="7">
    <location>
        <begin position="32"/>
        <end position="75"/>
    </location>
</feature>
<feature type="region of interest" description="Disordered" evidence="7">
    <location>
        <begin position="256"/>
        <end position="303"/>
    </location>
</feature>
<evidence type="ECO:0000256" key="8">
    <source>
        <dbReference type="SAM" id="SignalP"/>
    </source>
</evidence>
<dbReference type="PROSITE" id="PS00350">
    <property type="entry name" value="MADS_BOX_1"/>
    <property type="match status" value="1"/>
</dbReference>
<dbReference type="InterPro" id="IPR002100">
    <property type="entry name" value="TF_MADSbox"/>
</dbReference>
<evidence type="ECO:0000256" key="7">
    <source>
        <dbReference type="SAM" id="MobiDB-lite"/>
    </source>
</evidence>
<gene>
    <name evidence="10" type="ORF">SKAU_G00430630</name>
</gene>
<keyword evidence="3" id="KW-0238">DNA-binding</keyword>
<dbReference type="SUPFAM" id="SSF55455">
    <property type="entry name" value="SRF-like"/>
    <property type="match status" value="1"/>
</dbReference>
<dbReference type="Proteomes" id="UP001152622">
    <property type="component" value="Unassembled WGS sequence"/>
</dbReference>
<evidence type="ECO:0000259" key="9">
    <source>
        <dbReference type="PROSITE" id="PS50066"/>
    </source>
</evidence>
<feature type="signal peptide" evidence="8">
    <location>
        <begin position="1"/>
        <end position="21"/>
    </location>
</feature>
<dbReference type="EMBL" id="JAINUF010000087">
    <property type="protein sequence ID" value="KAJ8331954.1"/>
    <property type="molecule type" value="Genomic_DNA"/>
</dbReference>
<keyword evidence="8" id="KW-0732">Signal</keyword>
<dbReference type="InterPro" id="IPR036879">
    <property type="entry name" value="TF_MADSbox_sf"/>
</dbReference>
<keyword evidence="11" id="KW-1185">Reference proteome</keyword>
<dbReference type="InterPro" id="IPR033896">
    <property type="entry name" value="MEF2-like_N"/>
</dbReference>
<feature type="chain" id="PRO_5040332786" description="MADS-box domain-containing protein" evidence="8">
    <location>
        <begin position="22"/>
        <end position="303"/>
    </location>
</feature>
<evidence type="ECO:0000256" key="6">
    <source>
        <dbReference type="ARBA" id="ARBA00023242"/>
    </source>
</evidence>
<dbReference type="PANTHER" id="PTHR11945:SF23">
    <property type="entry name" value="MYOCYTE-SPECIFIC ENHANCER FACTOR 2D"/>
    <property type="match status" value="1"/>
</dbReference>
<dbReference type="PROSITE" id="PS50066">
    <property type="entry name" value="MADS_BOX_2"/>
    <property type="match status" value="1"/>
</dbReference>
<dbReference type="AlphaFoldDB" id="A0A9Q1E481"/>
<accession>A0A9Q1E481</accession>
<dbReference type="SMART" id="SM00432">
    <property type="entry name" value="MADS"/>
    <property type="match status" value="1"/>
</dbReference>
<dbReference type="GO" id="GO:0005634">
    <property type="term" value="C:nucleus"/>
    <property type="evidence" value="ECO:0007669"/>
    <property type="project" value="UniProtKB-SubCell"/>
</dbReference>
<feature type="compositionally biased region" description="Pro residues" evidence="7">
    <location>
        <begin position="47"/>
        <end position="66"/>
    </location>
</feature>
<dbReference type="InterPro" id="IPR022102">
    <property type="entry name" value="HJURP_C"/>
</dbReference>
<evidence type="ECO:0000313" key="11">
    <source>
        <dbReference type="Proteomes" id="UP001152622"/>
    </source>
</evidence>
<dbReference type="OrthoDB" id="1898716at2759"/>
<comment type="subcellular location">
    <subcellularLocation>
        <location evidence="1">Nucleus</location>
    </subcellularLocation>
</comment>
<dbReference type="Pfam" id="PF12347">
    <property type="entry name" value="HJURP_C"/>
    <property type="match status" value="1"/>
</dbReference>
<keyword evidence="6" id="KW-0539">Nucleus</keyword>
<dbReference type="PANTHER" id="PTHR11945">
    <property type="entry name" value="MADS BOX PROTEIN"/>
    <property type="match status" value="1"/>
</dbReference>
<evidence type="ECO:0000256" key="3">
    <source>
        <dbReference type="ARBA" id="ARBA00023125"/>
    </source>
</evidence>
<organism evidence="10 11">
    <name type="scientific">Synaphobranchus kaupii</name>
    <name type="common">Kaup's arrowtooth eel</name>
    <dbReference type="NCBI Taxonomy" id="118154"/>
    <lineage>
        <taxon>Eukaryota</taxon>
        <taxon>Metazoa</taxon>
        <taxon>Chordata</taxon>
        <taxon>Craniata</taxon>
        <taxon>Vertebrata</taxon>
        <taxon>Euteleostomi</taxon>
        <taxon>Actinopterygii</taxon>
        <taxon>Neopterygii</taxon>
        <taxon>Teleostei</taxon>
        <taxon>Anguilliformes</taxon>
        <taxon>Synaphobranchidae</taxon>
        <taxon>Synaphobranchus</taxon>
    </lineage>
</organism>
<dbReference type="GO" id="GO:0000978">
    <property type="term" value="F:RNA polymerase II cis-regulatory region sequence-specific DNA binding"/>
    <property type="evidence" value="ECO:0007669"/>
    <property type="project" value="TreeGrafter"/>
</dbReference>
<reference evidence="10" key="1">
    <citation type="journal article" date="2023" name="Science">
        <title>Genome structures resolve the early diversification of teleost fishes.</title>
        <authorList>
            <person name="Parey E."/>
            <person name="Louis A."/>
            <person name="Montfort J."/>
            <person name="Bouchez O."/>
            <person name="Roques C."/>
            <person name="Iampietro C."/>
            <person name="Lluch J."/>
            <person name="Castinel A."/>
            <person name="Donnadieu C."/>
            <person name="Desvignes T."/>
            <person name="Floi Bucao C."/>
            <person name="Jouanno E."/>
            <person name="Wen M."/>
            <person name="Mejri S."/>
            <person name="Dirks R."/>
            <person name="Jansen H."/>
            <person name="Henkel C."/>
            <person name="Chen W.J."/>
            <person name="Zahm M."/>
            <person name="Cabau C."/>
            <person name="Klopp C."/>
            <person name="Thompson A.W."/>
            <person name="Robinson-Rechavi M."/>
            <person name="Braasch I."/>
            <person name="Lecointre G."/>
            <person name="Bobe J."/>
            <person name="Postlethwait J.H."/>
            <person name="Berthelot C."/>
            <person name="Roest Crollius H."/>
            <person name="Guiguen Y."/>
        </authorList>
    </citation>
    <scope>NUCLEOTIDE SEQUENCE</scope>
    <source>
        <strain evidence="10">WJC10195</strain>
    </source>
</reference>
<keyword evidence="4" id="KW-0010">Activator</keyword>
<feature type="non-terminal residue" evidence="10">
    <location>
        <position position="303"/>
    </location>
</feature>
<evidence type="ECO:0000256" key="1">
    <source>
        <dbReference type="ARBA" id="ARBA00004123"/>
    </source>
</evidence>
<keyword evidence="5" id="KW-0804">Transcription</keyword>
<dbReference type="GO" id="GO:0045944">
    <property type="term" value="P:positive regulation of transcription by RNA polymerase II"/>
    <property type="evidence" value="ECO:0007669"/>
    <property type="project" value="InterPro"/>
</dbReference>
<proteinExistence type="predicted"/>
<name>A0A9Q1E481_SYNKA</name>
<evidence type="ECO:0000313" key="10">
    <source>
        <dbReference type="EMBL" id="KAJ8331954.1"/>
    </source>
</evidence>
<evidence type="ECO:0000256" key="2">
    <source>
        <dbReference type="ARBA" id="ARBA00023015"/>
    </source>
</evidence>
<feature type="domain" description="MADS-box" evidence="9">
    <location>
        <begin position="69"/>
        <end position="129"/>
    </location>
</feature>
<dbReference type="GO" id="GO:0000981">
    <property type="term" value="F:DNA-binding transcription factor activity, RNA polymerase II-specific"/>
    <property type="evidence" value="ECO:0007669"/>
    <property type="project" value="TreeGrafter"/>
</dbReference>
<sequence length="303" mass="33925">PARHLLLLLFLLHFFVPFVSLWEWERTPPQPHPVRVATSKRGEQRTPTPPEQPRPPVTSPHPPPPLRAMGRKKNQIQRITDERNRQVTFTKRKFGLMKKAYELSVLCDCEIALIIFNHSNKLFQYASTDMDKVLLKYTEYNEPHESRTNADIIETLRKKGFNGCDSPEPDGEDSIDQSPLNDDKYRKTTEDLDILFKRYGSAVPPPTFSMPVTVPVSNQSALPFSNPGGALVTTTSFVTSSLSDPRLLSPQQPALQRNTVSPGLPQRPASAGALLGGDLNNSNGACPSPVGKWQLPRRPCNQR</sequence>
<dbReference type="CDD" id="cd00265">
    <property type="entry name" value="MADS_MEF2_like"/>
    <property type="match status" value="1"/>
</dbReference>
<dbReference type="PRINTS" id="PR00404">
    <property type="entry name" value="MADSDOMAIN"/>
</dbReference>
<dbReference type="Pfam" id="PF00319">
    <property type="entry name" value="SRF-TF"/>
    <property type="match status" value="1"/>
</dbReference>
<evidence type="ECO:0000256" key="4">
    <source>
        <dbReference type="ARBA" id="ARBA00023159"/>
    </source>
</evidence>
<dbReference type="Gene3D" id="3.40.1810.10">
    <property type="entry name" value="Transcription factor, MADS-box"/>
    <property type="match status" value="1"/>
</dbReference>
<feature type="region of interest" description="Disordered" evidence="7">
    <location>
        <begin position="160"/>
        <end position="184"/>
    </location>
</feature>
<evidence type="ECO:0000256" key="5">
    <source>
        <dbReference type="ARBA" id="ARBA00023163"/>
    </source>
</evidence>
<dbReference type="GO" id="GO:0046983">
    <property type="term" value="F:protein dimerization activity"/>
    <property type="evidence" value="ECO:0007669"/>
    <property type="project" value="InterPro"/>
</dbReference>